<dbReference type="EMBL" id="BMAO01023226">
    <property type="protein sequence ID" value="GFQ87431.1"/>
    <property type="molecule type" value="Genomic_DNA"/>
</dbReference>
<proteinExistence type="predicted"/>
<keyword evidence="2" id="KW-1185">Reference proteome</keyword>
<name>A0A8X6FRW8_TRICU</name>
<evidence type="ECO:0000313" key="2">
    <source>
        <dbReference type="Proteomes" id="UP000887116"/>
    </source>
</evidence>
<organism evidence="1 2">
    <name type="scientific">Trichonephila clavata</name>
    <name type="common">Joro spider</name>
    <name type="synonym">Nephila clavata</name>
    <dbReference type="NCBI Taxonomy" id="2740835"/>
    <lineage>
        <taxon>Eukaryota</taxon>
        <taxon>Metazoa</taxon>
        <taxon>Ecdysozoa</taxon>
        <taxon>Arthropoda</taxon>
        <taxon>Chelicerata</taxon>
        <taxon>Arachnida</taxon>
        <taxon>Araneae</taxon>
        <taxon>Araneomorphae</taxon>
        <taxon>Entelegynae</taxon>
        <taxon>Araneoidea</taxon>
        <taxon>Nephilidae</taxon>
        <taxon>Trichonephila</taxon>
    </lineage>
</organism>
<protein>
    <submittedName>
        <fullName evidence="1">Uncharacterized protein</fullName>
    </submittedName>
</protein>
<comment type="caution">
    <text evidence="1">The sequence shown here is derived from an EMBL/GenBank/DDBJ whole genome shotgun (WGS) entry which is preliminary data.</text>
</comment>
<reference evidence="1" key="1">
    <citation type="submission" date="2020-07" db="EMBL/GenBank/DDBJ databases">
        <title>Multicomponent nature underlies the extraordinary mechanical properties of spider dragline silk.</title>
        <authorList>
            <person name="Kono N."/>
            <person name="Nakamura H."/>
            <person name="Mori M."/>
            <person name="Yoshida Y."/>
            <person name="Ohtoshi R."/>
            <person name="Malay A.D."/>
            <person name="Moran D.A.P."/>
            <person name="Tomita M."/>
            <person name="Numata K."/>
            <person name="Arakawa K."/>
        </authorList>
    </citation>
    <scope>NUCLEOTIDE SEQUENCE</scope>
</reference>
<sequence>MRKKKIKTVPSPPRPRFNNNPPFVVMEKCNCVVMDPEDMLIDEKEDSLRQVGLVGTQSAITLLEKYIECLFCFFIHSDSYELTVQYVSKLRPSQET</sequence>
<dbReference type="AlphaFoldDB" id="A0A8X6FRW8"/>
<evidence type="ECO:0000313" key="1">
    <source>
        <dbReference type="EMBL" id="GFQ87431.1"/>
    </source>
</evidence>
<accession>A0A8X6FRW8</accession>
<dbReference type="Proteomes" id="UP000887116">
    <property type="component" value="Unassembled WGS sequence"/>
</dbReference>
<gene>
    <name evidence="1" type="ORF">TNCT_708841</name>
</gene>